<dbReference type="HOGENOM" id="CLU_3068885_0_0_1"/>
<evidence type="ECO:0000313" key="2">
    <source>
        <dbReference type="EMBL" id="KIK56542.1"/>
    </source>
</evidence>
<evidence type="ECO:0000313" key="3">
    <source>
        <dbReference type="Proteomes" id="UP000053593"/>
    </source>
</evidence>
<keyword evidence="1" id="KW-0472">Membrane</keyword>
<name>A0A0D0CEU1_9AGAR</name>
<sequence>MNGYWPLVSCGIKLVSEDGGCEAGDFLTVYLVVFWYAGFHSIWKLRNFGTKKH</sequence>
<proteinExistence type="predicted"/>
<keyword evidence="1" id="KW-1133">Transmembrane helix</keyword>
<keyword evidence="3" id="KW-1185">Reference proteome</keyword>
<dbReference type="EMBL" id="KN834797">
    <property type="protein sequence ID" value="KIK56542.1"/>
    <property type="molecule type" value="Genomic_DNA"/>
</dbReference>
<dbReference type="Proteomes" id="UP000053593">
    <property type="component" value="Unassembled WGS sequence"/>
</dbReference>
<gene>
    <name evidence="2" type="ORF">GYMLUDRAFT_783238</name>
</gene>
<dbReference type="AlphaFoldDB" id="A0A0D0CEU1"/>
<evidence type="ECO:0000256" key="1">
    <source>
        <dbReference type="SAM" id="Phobius"/>
    </source>
</evidence>
<keyword evidence="1" id="KW-0812">Transmembrane</keyword>
<accession>A0A0D0CEU1</accession>
<protein>
    <submittedName>
        <fullName evidence="2">Uncharacterized protein</fullName>
    </submittedName>
</protein>
<organism evidence="2 3">
    <name type="scientific">Collybiopsis luxurians FD-317 M1</name>
    <dbReference type="NCBI Taxonomy" id="944289"/>
    <lineage>
        <taxon>Eukaryota</taxon>
        <taxon>Fungi</taxon>
        <taxon>Dikarya</taxon>
        <taxon>Basidiomycota</taxon>
        <taxon>Agaricomycotina</taxon>
        <taxon>Agaricomycetes</taxon>
        <taxon>Agaricomycetidae</taxon>
        <taxon>Agaricales</taxon>
        <taxon>Marasmiineae</taxon>
        <taxon>Omphalotaceae</taxon>
        <taxon>Collybiopsis</taxon>
        <taxon>Collybiopsis luxurians</taxon>
    </lineage>
</organism>
<reference evidence="2 3" key="1">
    <citation type="submission" date="2014-04" db="EMBL/GenBank/DDBJ databases">
        <title>Evolutionary Origins and Diversification of the Mycorrhizal Mutualists.</title>
        <authorList>
            <consortium name="DOE Joint Genome Institute"/>
            <consortium name="Mycorrhizal Genomics Consortium"/>
            <person name="Kohler A."/>
            <person name="Kuo A."/>
            <person name="Nagy L.G."/>
            <person name="Floudas D."/>
            <person name="Copeland A."/>
            <person name="Barry K.W."/>
            <person name="Cichocki N."/>
            <person name="Veneault-Fourrey C."/>
            <person name="LaButti K."/>
            <person name="Lindquist E.A."/>
            <person name="Lipzen A."/>
            <person name="Lundell T."/>
            <person name="Morin E."/>
            <person name="Murat C."/>
            <person name="Riley R."/>
            <person name="Ohm R."/>
            <person name="Sun H."/>
            <person name="Tunlid A."/>
            <person name="Henrissat B."/>
            <person name="Grigoriev I.V."/>
            <person name="Hibbett D.S."/>
            <person name="Martin F."/>
        </authorList>
    </citation>
    <scope>NUCLEOTIDE SEQUENCE [LARGE SCALE GENOMIC DNA]</scope>
    <source>
        <strain evidence="2 3">FD-317 M1</strain>
    </source>
</reference>
<feature type="transmembrane region" description="Helical" evidence="1">
    <location>
        <begin position="26"/>
        <end position="43"/>
    </location>
</feature>